<keyword evidence="2" id="KW-0812">Transmembrane</keyword>
<feature type="transmembrane region" description="Helical" evidence="2">
    <location>
        <begin position="258"/>
        <end position="280"/>
    </location>
</feature>
<organism evidence="3 4">
    <name type="scientific">Actinotalea ferrariae CF5-4</name>
    <dbReference type="NCBI Taxonomy" id="948458"/>
    <lineage>
        <taxon>Bacteria</taxon>
        <taxon>Bacillati</taxon>
        <taxon>Actinomycetota</taxon>
        <taxon>Actinomycetes</taxon>
        <taxon>Micrococcales</taxon>
        <taxon>Cellulomonadaceae</taxon>
        <taxon>Actinotalea</taxon>
    </lineage>
</organism>
<feature type="transmembrane region" description="Helical" evidence="2">
    <location>
        <begin position="323"/>
        <end position="343"/>
    </location>
</feature>
<feature type="compositionally biased region" description="Polar residues" evidence="1">
    <location>
        <begin position="369"/>
        <end position="378"/>
    </location>
</feature>
<keyword evidence="2" id="KW-1133">Transmembrane helix</keyword>
<feature type="transmembrane region" description="Helical" evidence="2">
    <location>
        <begin position="88"/>
        <end position="106"/>
    </location>
</feature>
<evidence type="ECO:0000256" key="2">
    <source>
        <dbReference type="SAM" id="Phobius"/>
    </source>
</evidence>
<dbReference type="AlphaFoldDB" id="A0A021VLV2"/>
<keyword evidence="2" id="KW-0472">Membrane</keyword>
<evidence type="ECO:0000313" key="3">
    <source>
        <dbReference type="EMBL" id="EYR62199.1"/>
    </source>
</evidence>
<accession>A0A021VLV2</accession>
<gene>
    <name evidence="3" type="ORF">N866_10765</name>
</gene>
<feature type="transmembrane region" description="Helical" evidence="2">
    <location>
        <begin position="292"/>
        <end position="311"/>
    </location>
</feature>
<protein>
    <submittedName>
        <fullName evidence="3">Uncharacterized protein</fullName>
    </submittedName>
</protein>
<reference evidence="3 4" key="1">
    <citation type="submission" date="2014-01" db="EMBL/GenBank/DDBJ databases">
        <title>Actinotalea ferrariae CF5-4.</title>
        <authorList>
            <person name="Chen F."/>
            <person name="Li Y."/>
            <person name="Wang G."/>
        </authorList>
    </citation>
    <scope>NUCLEOTIDE SEQUENCE [LARGE SCALE GENOMIC DNA]</scope>
    <source>
        <strain evidence="3 4">CF5-4</strain>
    </source>
</reference>
<dbReference type="RefSeq" id="WP_216699473.1">
    <property type="nucleotide sequence ID" value="NZ_AXCW01000299.1"/>
</dbReference>
<feature type="region of interest" description="Disordered" evidence="1">
    <location>
        <begin position="346"/>
        <end position="385"/>
    </location>
</feature>
<comment type="caution">
    <text evidence="3">The sequence shown here is derived from an EMBL/GenBank/DDBJ whole genome shotgun (WGS) entry which is preliminary data.</text>
</comment>
<evidence type="ECO:0000256" key="1">
    <source>
        <dbReference type="SAM" id="MobiDB-lite"/>
    </source>
</evidence>
<name>A0A021VLV2_9CELL</name>
<dbReference type="EMBL" id="AXCW01000299">
    <property type="protein sequence ID" value="EYR62199.1"/>
    <property type="molecule type" value="Genomic_DNA"/>
</dbReference>
<feature type="transmembrane region" description="Helical" evidence="2">
    <location>
        <begin position="194"/>
        <end position="213"/>
    </location>
</feature>
<dbReference type="Proteomes" id="UP000019753">
    <property type="component" value="Unassembled WGS sequence"/>
</dbReference>
<feature type="transmembrane region" description="Helical" evidence="2">
    <location>
        <begin position="225"/>
        <end position="246"/>
    </location>
</feature>
<feature type="transmembrane region" description="Helical" evidence="2">
    <location>
        <begin position="33"/>
        <end position="52"/>
    </location>
</feature>
<feature type="transmembrane region" description="Helical" evidence="2">
    <location>
        <begin position="168"/>
        <end position="188"/>
    </location>
</feature>
<feature type="transmembrane region" description="Helical" evidence="2">
    <location>
        <begin position="64"/>
        <end position="82"/>
    </location>
</feature>
<evidence type="ECO:0000313" key="4">
    <source>
        <dbReference type="Proteomes" id="UP000019753"/>
    </source>
</evidence>
<keyword evidence="4" id="KW-1185">Reference proteome</keyword>
<sequence>MAVLLLGGAALLAGLDGGLLLLGLPAPLSTDRLPQVHGPLLVLGFVGTLVALERAVALRHRAAVLPPALLGAGGLSLVVDAVPLGVGQAMLAAGCLAALVVEVLLWRRRPCAAMAVEVLGATAGLAAAVLWWAGVPVPTLVPWLAAFLVLVIAAEREELGRVGRPATGRLGVPLAVGVLGGVVAATLWPGPGHVLLGAALLALVTRLVVVDVARRTVRSTGLPRYVAVCLLCGYAWLAVAGAGWLLGGAVVEGPVYDAVVHAVFLGFVITMIMAHAPVILPAVLRRPVPYTARLYVPVAVLQGALLLRVVGGDAHGQAWALRAGGALGVLGVLLLPVVVGTAMRARRPERAGPAAGDRPPPHATPSVKPDTTVTTDPSTLEEAVR</sequence>
<feature type="transmembrane region" description="Helical" evidence="2">
    <location>
        <begin position="113"/>
        <end position="134"/>
    </location>
</feature>
<proteinExistence type="predicted"/>
<feature type="transmembrane region" description="Helical" evidence="2">
    <location>
        <begin position="140"/>
        <end position="156"/>
    </location>
</feature>